<gene>
    <name evidence="1" type="ORF">ERS013201_00853</name>
</gene>
<protein>
    <submittedName>
        <fullName evidence="1">Uncharacterized protein</fullName>
    </submittedName>
</protein>
<dbReference type="EMBL" id="CWQJ01000004">
    <property type="protein sequence ID" value="CSB75627.1"/>
    <property type="molecule type" value="Genomic_DNA"/>
</dbReference>
<evidence type="ECO:0000313" key="2">
    <source>
        <dbReference type="Proteomes" id="UP000046067"/>
    </source>
</evidence>
<evidence type="ECO:0000313" key="1">
    <source>
        <dbReference type="EMBL" id="CSB75627.1"/>
    </source>
</evidence>
<accession>A0A655VVN9</accession>
<dbReference type="AlphaFoldDB" id="A0A655VVN9"/>
<sequence length="129" mass="14841">MFFLIRDLAIDLIHQLRNRRTFTKAVVLNFHQTHDIGIQTNNRIHNLGLLHFKFSQIVGATVIPMLVSITTKRRVEVVKYVESGNAQIAFIQIWLGLTRRIMHQIFCRDGVGHNQAIFVIAVAHNPFEA</sequence>
<name>A0A655VVN9_VIBCL</name>
<dbReference type="Proteomes" id="UP000046067">
    <property type="component" value="Unassembled WGS sequence"/>
</dbReference>
<organism evidence="1 2">
    <name type="scientific">Vibrio cholerae</name>
    <dbReference type="NCBI Taxonomy" id="666"/>
    <lineage>
        <taxon>Bacteria</taxon>
        <taxon>Pseudomonadati</taxon>
        <taxon>Pseudomonadota</taxon>
        <taxon>Gammaproteobacteria</taxon>
        <taxon>Vibrionales</taxon>
        <taxon>Vibrionaceae</taxon>
        <taxon>Vibrio</taxon>
    </lineage>
</organism>
<proteinExistence type="predicted"/>
<reference evidence="1 2" key="1">
    <citation type="submission" date="2015-07" db="EMBL/GenBank/DDBJ databases">
        <authorList>
            <consortium name="Pathogen Informatics"/>
        </authorList>
    </citation>
    <scope>NUCLEOTIDE SEQUENCE [LARGE SCALE GENOMIC DNA]</scope>
    <source>
        <strain evidence="1 2">A325</strain>
    </source>
</reference>